<gene>
    <name evidence="1" type="ORF">BpHYR1_050543</name>
</gene>
<evidence type="ECO:0000313" key="1">
    <source>
        <dbReference type="EMBL" id="RNA06047.1"/>
    </source>
</evidence>
<dbReference type="EMBL" id="REGN01007509">
    <property type="protein sequence ID" value="RNA06047.1"/>
    <property type="molecule type" value="Genomic_DNA"/>
</dbReference>
<evidence type="ECO:0000313" key="2">
    <source>
        <dbReference type="Proteomes" id="UP000276133"/>
    </source>
</evidence>
<reference evidence="1 2" key="1">
    <citation type="journal article" date="2018" name="Sci. Rep.">
        <title>Genomic signatures of local adaptation to the degree of environmental predictability in rotifers.</title>
        <authorList>
            <person name="Franch-Gras L."/>
            <person name="Hahn C."/>
            <person name="Garcia-Roger E.M."/>
            <person name="Carmona M.J."/>
            <person name="Serra M."/>
            <person name="Gomez A."/>
        </authorList>
    </citation>
    <scope>NUCLEOTIDE SEQUENCE [LARGE SCALE GENOMIC DNA]</scope>
    <source>
        <strain evidence="1">HYR1</strain>
    </source>
</reference>
<accession>A0A3M7Q3R8</accession>
<dbReference type="Proteomes" id="UP000276133">
    <property type="component" value="Unassembled WGS sequence"/>
</dbReference>
<organism evidence="1 2">
    <name type="scientific">Brachionus plicatilis</name>
    <name type="common">Marine rotifer</name>
    <name type="synonym">Brachionus muelleri</name>
    <dbReference type="NCBI Taxonomy" id="10195"/>
    <lineage>
        <taxon>Eukaryota</taxon>
        <taxon>Metazoa</taxon>
        <taxon>Spiralia</taxon>
        <taxon>Gnathifera</taxon>
        <taxon>Rotifera</taxon>
        <taxon>Eurotatoria</taxon>
        <taxon>Monogononta</taxon>
        <taxon>Pseudotrocha</taxon>
        <taxon>Ploima</taxon>
        <taxon>Brachionidae</taxon>
        <taxon>Brachionus</taxon>
    </lineage>
</organism>
<protein>
    <submittedName>
        <fullName evidence="1">Uncharacterized protein</fullName>
    </submittedName>
</protein>
<keyword evidence="2" id="KW-1185">Reference proteome</keyword>
<proteinExistence type="predicted"/>
<name>A0A3M7Q3R8_BRAPC</name>
<dbReference type="AlphaFoldDB" id="A0A3M7Q3R8"/>
<sequence>MYSFRKRILFCRKYLPCIQNTSDLFENSFDISKIVPILLNQIGRLNFWSAKILISQIWLLKLWTEKNI</sequence>
<comment type="caution">
    <text evidence="1">The sequence shown here is derived from an EMBL/GenBank/DDBJ whole genome shotgun (WGS) entry which is preliminary data.</text>
</comment>